<accession>A0ABQ0LDW1</accession>
<name>A0ABQ0LDW1_MYCCL</name>
<protein>
    <submittedName>
        <fullName evidence="1">Uncharacterized protein</fullName>
    </submittedName>
</protein>
<evidence type="ECO:0000313" key="2">
    <source>
        <dbReference type="Proteomes" id="UP000815677"/>
    </source>
</evidence>
<organism evidence="1 2">
    <name type="scientific">Mycena chlorophos</name>
    <name type="common">Agaric fungus</name>
    <name type="synonym">Agaricus chlorophos</name>
    <dbReference type="NCBI Taxonomy" id="658473"/>
    <lineage>
        <taxon>Eukaryota</taxon>
        <taxon>Fungi</taxon>
        <taxon>Dikarya</taxon>
        <taxon>Basidiomycota</taxon>
        <taxon>Agaricomycotina</taxon>
        <taxon>Agaricomycetes</taxon>
        <taxon>Agaricomycetidae</taxon>
        <taxon>Agaricales</taxon>
        <taxon>Marasmiineae</taxon>
        <taxon>Mycenaceae</taxon>
        <taxon>Mycena</taxon>
    </lineage>
</organism>
<proteinExistence type="predicted"/>
<reference evidence="1" key="1">
    <citation type="submission" date="2014-09" db="EMBL/GenBank/DDBJ databases">
        <title>Genome sequence of the luminous mushroom Mycena chlorophos for searching fungal bioluminescence genes.</title>
        <authorList>
            <person name="Tanaka Y."/>
            <person name="Kasuga D."/>
            <person name="Oba Y."/>
            <person name="Hase S."/>
            <person name="Sato K."/>
            <person name="Oba Y."/>
            <person name="Sakakibara Y."/>
        </authorList>
    </citation>
    <scope>NUCLEOTIDE SEQUENCE</scope>
</reference>
<sequence>MATAMVPSSTVETACPAPTAPGCSSALLKLTAGLDRSREEEERRMRALVRGLPWSMPTNLIHAALTRTPFTTFPLILSTGAYSGPPAKAAPHSGETRRGVSFAGVRKSMTTAFRIILPLSAVKKLRFRDGIGPGESLSLTIARHAAHTSAFPRLQQHPPEPLL</sequence>
<keyword evidence="2" id="KW-1185">Reference proteome</keyword>
<dbReference type="EMBL" id="DF845312">
    <property type="protein sequence ID" value="GAT49215.1"/>
    <property type="molecule type" value="Genomic_DNA"/>
</dbReference>
<gene>
    <name evidence="1" type="ORF">MCHLO_06543</name>
</gene>
<dbReference type="Proteomes" id="UP000815677">
    <property type="component" value="Unassembled WGS sequence"/>
</dbReference>
<evidence type="ECO:0000313" key="1">
    <source>
        <dbReference type="EMBL" id="GAT49215.1"/>
    </source>
</evidence>